<dbReference type="GO" id="GO:0006935">
    <property type="term" value="P:chemotaxis"/>
    <property type="evidence" value="ECO:0007669"/>
    <property type="project" value="InterPro"/>
</dbReference>
<dbReference type="InterPro" id="IPR039315">
    <property type="entry name" value="CheW"/>
</dbReference>
<organism evidence="2 3">
    <name type="scientific">Alkalibaculum sporogenes</name>
    <dbReference type="NCBI Taxonomy" id="2655001"/>
    <lineage>
        <taxon>Bacteria</taxon>
        <taxon>Bacillati</taxon>
        <taxon>Bacillota</taxon>
        <taxon>Clostridia</taxon>
        <taxon>Eubacteriales</taxon>
        <taxon>Eubacteriaceae</taxon>
        <taxon>Alkalibaculum</taxon>
    </lineage>
</organism>
<keyword evidence="3" id="KW-1185">Reference proteome</keyword>
<dbReference type="InterPro" id="IPR036061">
    <property type="entry name" value="CheW-like_dom_sf"/>
</dbReference>
<feature type="domain" description="CheW-like" evidence="1">
    <location>
        <begin position="1"/>
        <end position="130"/>
    </location>
</feature>
<dbReference type="Gene3D" id="2.40.50.180">
    <property type="entry name" value="CheA-289, Domain 4"/>
    <property type="match status" value="1"/>
</dbReference>
<evidence type="ECO:0000313" key="3">
    <source>
        <dbReference type="Proteomes" id="UP000440004"/>
    </source>
</evidence>
<dbReference type="Pfam" id="PF01584">
    <property type="entry name" value="CheW"/>
    <property type="match status" value="1"/>
</dbReference>
<dbReference type="GO" id="GO:0005829">
    <property type="term" value="C:cytosol"/>
    <property type="evidence" value="ECO:0007669"/>
    <property type="project" value="TreeGrafter"/>
</dbReference>
<gene>
    <name evidence="2" type="ORF">GC105_03025</name>
</gene>
<dbReference type="Proteomes" id="UP000440004">
    <property type="component" value="Unassembled WGS sequence"/>
</dbReference>
<dbReference type="PROSITE" id="PS50851">
    <property type="entry name" value="CHEW"/>
    <property type="match status" value="1"/>
</dbReference>
<dbReference type="GO" id="GO:0007165">
    <property type="term" value="P:signal transduction"/>
    <property type="evidence" value="ECO:0007669"/>
    <property type="project" value="InterPro"/>
</dbReference>
<dbReference type="PANTHER" id="PTHR22617">
    <property type="entry name" value="CHEMOTAXIS SENSOR HISTIDINE KINASE-RELATED"/>
    <property type="match status" value="1"/>
</dbReference>
<dbReference type="SMART" id="SM00260">
    <property type="entry name" value="CheW"/>
    <property type="match status" value="1"/>
</dbReference>
<dbReference type="Gene3D" id="2.30.30.40">
    <property type="entry name" value="SH3 Domains"/>
    <property type="match status" value="1"/>
</dbReference>
<dbReference type="EMBL" id="WHNX01000004">
    <property type="protein sequence ID" value="MPW24762.1"/>
    <property type="molecule type" value="Genomic_DNA"/>
</dbReference>
<protein>
    <submittedName>
        <fullName evidence="2">Chemotaxis protein CheW</fullName>
    </submittedName>
</protein>
<reference evidence="2 3" key="1">
    <citation type="submission" date="2019-10" db="EMBL/GenBank/DDBJ databases">
        <title>Alkalibaculum tamaniensis sp.nov., a new alkaliphilic acetogen, isolated on methoxylated aromatics from a mud volcano.</title>
        <authorList>
            <person name="Khomyakova M.A."/>
            <person name="Merkel A.Y."/>
            <person name="Bonch-Osmolovskaya E.A."/>
            <person name="Slobodkin A.I."/>
        </authorList>
    </citation>
    <scope>NUCLEOTIDE SEQUENCE [LARGE SCALE GENOMIC DNA]</scope>
    <source>
        <strain evidence="2 3">M08DMB</strain>
    </source>
</reference>
<evidence type="ECO:0000313" key="2">
    <source>
        <dbReference type="EMBL" id="MPW24762.1"/>
    </source>
</evidence>
<sequence length="130" mass="14641">MQIIIFTLSDKYYAIRTDKVEEISKKITSTMVPNSPDWVEGLINLRGNVVTLVNLCKLLHQSDDGCYNNIIIIHNEEDKVGLMVKDVNEVIDIDEKEIQKVSGEVFDGILGIVHMEEGIVNIIDIDVLLS</sequence>
<dbReference type="RefSeq" id="WP_152801562.1">
    <property type="nucleotide sequence ID" value="NZ_WHNX01000004.1"/>
</dbReference>
<proteinExistence type="predicted"/>
<dbReference type="InterPro" id="IPR002545">
    <property type="entry name" value="CheW-lke_dom"/>
</dbReference>
<name>A0A6A7K5V6_9FIRM</name>
<accession>A0A6A7K5V6</accession>
<evidence type="ECO:0000259" key="1">
    <source>
        <dbReference type="PROSITE" id="PS50851"/>
    </source>
</evidence>
<dbReference type="AlphaFoldDB" id="A0A6A7K5V6"/>
<dbReference type="PANTHER" id="PTHR22617:SF23">
    <property type="entry name" value="CHEMOTAXIS PROTEIN CHEW"/>
    <property type="match status" value="1"/>
</dbReference>
<dbReference type="SUPFAM" id="SSF50341">
    <property type="entry name" value="CheW-like"/>
    <property type="match status" value="1"/>
</dbReference>
<comment type="caution">
    <text evidence="2">The sequence shown here is derived from an EMBL/GenBank/DDBJ whole genome shotgun (WGS) entry which is preliminary data.</text>
</comment>